<protein>
    <recommendedName>
        <fullName evidence="3">DDE Tnp4 domain-containing protein</fullName>
    </recommendedName>
</protein>
<evidence type="ECO:0000313" key="1">
    <source>
        <dbReference type="EMBL" id="KIK75049.1"/>
    </source>
</evidence>
<evidence type="ECO:0008006" key="3">
    <source>
        <dbReference type="Google" id="ProtNLM"/>
    </source>
</evidence>
<dbReference type="InParanoid" id="A0A0D0D4X4"/>
<reference evidence="1 2" key="1">
    <citation type="submission" date="2014-04" db="EMBL/GenBank/DDBJ databases">
        <authorList>
            <consortium name="DOE Joint Genome Institute"/>
            <person name="Kuo A."/>
            <person name="Kohler A."/>
            <person name="Jargeat P."/>
            <person name="Nagy L.G."/>
            <person name="Floudas D."/>
            <person name="Copeland A."/>
            <person name="Barry K.W."/>
            <person name="Cichocki N."/>
            <person name="Veneault-Fourrey C."/>
            <person name="LaButti K."/>
            <person name="Lindquist E.A."/>
            <person name="Lipzen A."/>
            <person name="Lundell T."/>
            <person name="Morin E."/>
            <person name="Murat C."/>
            <person name="Sun H."/>
            <person name="Tunlid A."/>
            <person name="Henrissat B."/>
            <person name="Grigoriev I.V."/>
            <person name="Hibbett D.S."/>
            <person name="Martin F."/>
            <person name="Nordberg H.P."/>
            <person name="Cantor M.N."/>
            <person name="Hua S.X."/>
        </authorList>
    </citation>
    <scope>NUCLEOTIDE SEQUENCE [LARGE SCALE GENOMIC DNA]</scope>
    <source>
        <strain evidence="1 2">Ve08.2h10</strain>
    </source>
</reference>
<proteinExistence type="predicted"/>
<gene>
    <name evidence="1" type="ORF">PAXRUDRAFT_173935</name>
</gene>
<sequence length="118" mass="13340">HAQARNVIEQIFGVMKCRFRLMIACPEYSVATQAKFFPALAILHNFIRTHCPSADNIQHYQDTFTPLGGDLEQDYEHIVPAHYGLDIGSAEAETAAARRDRIAEAMWASYQEVLATRM</sequence>
<name>A0A0D0D4X4_9AGAM</name>
<evidence type="ECO:0000313" key="2">
    <source>
        <dbReference type="Proteomes" id="UP000054538"/>
    </source>
</evidence>
<dbReference type="HOGENOM" id="CLU_040082_4_2_1"/>
<dbReference type="Proteomes" id="UP000054538">
    <property type="component" value="Unassembled WGS sequence"/>
</dbReference>
<organism evidence="1 2">
    <name type="scientific">Paxillus rubicundulus Ve08.2h10</name>
    <dbReference type="NCBI Taxonomy" id="930991"/>
    <lineage>
        <taxon>Eukaryota</taxon>
        <taxon>Fungi</taxon>
        <taxon>Dikarya</taxon>
        <taxon>Basidiomycota</taxon>
        <taxon>Agaricomycotina</taxon>
        <taxon>Agaricomycetes</taxon>
        <taxon>Agaricomycetidae</taxon>
        <taxon>Boletales</taxon>
        <taxon>Paxilineae</taxon>
        <taxon>Paxillaceae</taxon>
        <taxon>Paxillus</taxon>
    </lineage>
</organism>
<dbReference type="OrthoDB" id="1681765at2759"/>
<dbReference type="AlphaFoldDB" id="A0A0D0D4X4"/>
<reference evidence="2" key="2">
    <citation type="submission" date="2015-01" db="EMBL/GenBank/DDBJ databases">
        <title>Evolutionary Origins and Diversification of the Mycorrhizal Mutualists.</title>
        <authorList>
            <consortium name="DOE Joint Genome Institute"/>
            <consortium name="Mycorrhizal Genomics Consortium"/>
            <person name="Kohler A."/>
            <person name="Kuo A."/>
            <person name="Nagy L.G."/>
            <person name="Floudas D."/>
            <person name="Copeland A."/>
            <person name="Barry K.W."/>
            <person name="Cichocki N."/>
            <person name="Veneault-Fourrey C."/>
            <person name="LaButti K."/>
            <person name="Lindquist E.A."/>
            <person name="Lipzen A."/>
            <person name="Lundell T."/>
            <person name="Morin E."/>
            <person name="Murat C."/>
            <person name="Riley R."/>
            <person name="Ohm R."/>
            <person name="Sun H."/>
            <person name="Tunlid A."/>
            <person name="Henrissat B."/>
            <person name="Grigoriev I.V."/>
            <person name="Hibbett D.S."/>
            <person name="Martin F."/>
        </authorList>
    </citation>
    <scope>NUCLEOTIDE SEQUENCE [LARGE SCALE GENOMIC DNA]</scope>
    <source>
        <strain evidence="2">Ve08.2h10</strain>
    </source>
</reference>
<accession>A0A0D0D4X4</accession>
<keyword evidence="2" id="KW-1185">Reference proteome</keyword>
<dbReference type="EMBL" id="KN828380">
    <property type="protein sequence ID" value="KIK75049.1"/>
    <property type="molecule type" value="Genomic_DNA"/>
</dbReference>
<feature type="non-terminal residue" evidence="1">
    <location>
        <position position="1"/>
    </location>
</feature>